<dbReference type="Proteomes" id="UP000799291">
    <property type="component" value="Unassembled WGS sequence"/>
</dbReference>
<accession>A0A6G1ITJ6</accession>
<dbReference type="Gene3D" id="3.30.710.10">
    <property type="entry name" value="Potassium Channel Kv1.1, Chain A"/>
    <property type="match status" value="2"/>
</dbReference>
<name>A0A6G1ITJ6_9PLEO</name>
<gene>
    <name evidence="2" type="ORF">K458DRAFT_391869</name>
</gene>
<dbReference type="PANTHER" id="PTHR24413">
    <property type="entry name" value="SPECKLE-TYPE POZ PROTEIN"/>
    <property type="match status" value="1"/>
</dbReference>
<sequence>MNSKFDIAKVGDPEVGLVKGTRTFYINHQFKAHTAILAKKSSWFAKHTLQLGKDRIIDLSRTDMEVFKSVIAFCYQGSYAVVAPPGLQVKLRGPSEASHNIHVYQLNTIYNVDALVDYSVSKFKDDRIMKGARLTLWQCRCGTIWKLFKTGIFSNVIIPYGQGHTFKVHSVVLSPRSTWFANRHKGRAEIVEEGPSPDTLRLFNHHRLVPCTRQKDDNEAAKRCVPAWRFEGLLRYCYTGISETPREKITREKHWYDLDFIRDYCTASMYTYFIAKWYGVSMLLLGCAKTFAATAIKLRALNTICNLPGLDQNDLLRIEAGKQAKLIADGTTVDITQELIQKALKDQVKCLMPKAGAELFAQGYQLNSSTAVSCSETPQNAVSNGAIPNSAITCTCCLRPLTSTLSHLCTVYPETSTDTSPLEVRSPFLVGLDFCRWKCQGCGCIWQSEAPRTRCTELMQCQMCVLQGRRRRVAPKACIEWACVGCRTVWKAYGTVQQKGVAMDACVCCL</sequence>
<reference evidence="2" key="1">
    <citation type="journal article" date="2020" name="Stud. Mycol.">
        <title>101 Dothideomycetes genomes: a test case for predicting lifestyles and emergence of pathogens.</title>
        <authorList>
            <person name="Haridas S."/>
            <person name="Albert R."/>
            <person name="Binder M."/>
            <person name="Bloem J."/>
            <person name="Labutti K."/>
            <person name="Salamov A."/>
            <person name="Andreopoulos B."/>
            <person name="Baker S."/>
            <person name="Barry K."/>
            <person name="Bills G."/>
            <person name="Bluhm B."/>
            <person name="Cannon C."/>
            <person name="Castanera R."/>
            <person name="Culley D."/>
            <person name="Daum C."/>
            <person name="Ezra D."/>
            <person name="Gonzalez J."/>
            <person name="Henrissat B."/>
            <person name="Kuo A."/>
            <person name="Liang C."/>
            <person name="Lipzen A."/>
            <person name="Lutzoni F."/>
            <person name="Magnuson J."/>
            <person name="Mondo S."/>
            <person name="Nolan M."/>
            <person name="Ohm R."/>
            <person name="Pangilinan J."/>
            <person name="Park H.-J."/>
            <person name="Ramirez L."/>
            <person name="Alfaro M."/>
            <person name="Sun H."/>
            <person name="Tritt A."/>
            <person name="Yoshinaga Y."/>
            <person name="Zwiers L.-H."/>
            <person name="Turgeon B."/>
            <person name="Goodwin S."/>
            <person name="Spatafora J."/>
            <person name="Crous P."/>
            <person name="Grigoriev I."/>
        </authorList>
    </citation>
    <scope>NUCLEOTIDE SEQUENCE</scope>
    <source>
        <strain evidence="2">CBS 122367</strain>
    </source>
</reference>
<dbReference type="InterPro" id="IPR000210">
    <property type="entry name" value="BTB/POZ_dom"/>
</dbReference>
<evidence type="ECO:0000259" key="1">
    <source>
        <dbReference type="PROSITE" id="PS50097"/>
    </source>
</evidence>
<dbReference type="Pfam" id="PF00651">
    <property type="entry name" value="BTB"/>
    <property type="match status" value="1"/>
</dbReference>
<dbReference type="InterPro" id="IPR011333">
    <property type="entry name" value="SKP1/BTB/POZ_sf"/>
</dbReference>
<dbReference type="OrthoDB" id="3795781at2759"/>
<protein>
    <recommendedName>
        <fullName evidence="1">BTB domain-containing protein</fullName>
    </recommendedName>
</protein>
<proteinExistence type="predicted"/>
<feature type="domain" description="BTB" evidence="1">
    <location>
        <begin position="13"/>
        <end position="83"/>
    </location>
</feature>
<evidence type="ECO:0000313" key="2">
    <source>
        <dbReference type="EMBL" id="KAF2681485.1"/>
    </source>
</evidence>
<organism evidence="2 3">
    <name type="scientific">Lentithecium fluviatile CBS 122367</name>
    <dbReference type="NCBI Taxonomy" id="1168545"/>
    <lineage>
        <taxon>Eukaryota</taxon>
        <taxon>Fungi</taxon>
        <taxon>Dikarya</taxon>
        <taxon>Ascomycota</taxon>
        <taxon>Pezizomycotina</taxon>
        <taxon>Dothideomycetes</taxon>
        <taxon>Pleosporomycetidae</taxon>
        <taxon>Pleosporales</taxon>
        <taxon>Massarineae</taxon>
        <taxon>Lentitheciaceae</taxon>
        <taxon>Lentithecium</taxon>
    </lineage>
</organism>
<dbReference type="AlphaFoldDB" id="A0A6G1ITJ6"/>
<keyword evidence="3" id="KW-1185">Reference proteome</keyword>
<dbReference type="PROSITE" id="PS50097">
    <property type="entry name" value="BTB"/>
    <property type="match status" value="1"/>
</dbReference>
<evidence type="ECO:0000313" key="3">
    <source>
        <dbReference type="Proteomes" id="UP000799291"/>
    </source>
</evidence>
<dbReference type="SUPFAM" id="SSF54695">
    <property type="entry name" value="POZ domain"/>
    <property type="match status" value="2"/>
</dbReference>
<dbReference type="EMBL" id="MU005591">
    <property type="protein sequence ID" value="KAF2681485.1"/>
    <property type="molecule type" value="Genomic_DNA"/>
</dbReference>